<organism evidence="2">
    <name type="scientific">Dissoconium aciculare CBS 342.82</name>
    <dbReference type="NCBI Taxonomy" id="1314786"/>
    <lineage>
        <taxon>Eukaryota</taxon>
        <taxon>Fungi</taxon>
        <taxon>Dikarya</taxon>
        <taxon>Ascomycota</taxon>
        <taxon>Pezizomycotina</taxon>
        <taxon>Dothideomycetes</taxon>
        <taxon>Dothideomycetidae</taxon>
        <taxon>Mycosphaerellales</taxon>
        <taxon>Dissoconiaceae</taxon>
        <taxon>Dissoconium</taxon>
    </lineage>
</organism>
<dbReference type="GeneID" id="54356827"/>
<name>A0A6J3LRP5_9PEZI</name>
<reference evidence="2" key="1">
    <citation type="submission" date="2020-01" db="EMBL/GenBank/DDBJ databases">
        <authorList>
            <consortium name="DOE Joint Genome Institute"/>
            <person name="Haridas S."/>
            <person name="Albert R."/>
            <person name="Binder M."/>
            <person name="Bloem J."/>
            <person name="Labutti K."/>
            <person name="Salamov A."/>
            <person name="Andreopoulos B."/>
            <person name="Baker S.E."/>
            <person name="Barry K."/>
            <person name="Bills G."/>
            <person name="Bluhm B.H."/>
            <person name="Cannon C."/>
            <person name="Castanera R."/>
            <person name="Culley D.E."/>
            <person name="Daum C."/>
            <person name="Ezra D."/>
            <person name="Gonzalez J.B."/>
            <person name="Henrissat B."/>
            <person name="Kuo A."/>
            <person name="Liang C."/>
            <person name="Lipzen A."/>
            <person name="Lutzoni F."/>
            <person name="Magnuson J."/>
            <person name="Mondo S."/>
            <person name="Nolan M."/>
            <person name="Ohm R."/>
            <person name="Pangilinan J."/>
            <person name="Park H.-J."/>
            <person name="Ramirez L."/>
            <person name="Alfaro M."/>
            <person name="Sun H."/>
            <person name="Tritt A."/>
            <person name="Yoshinaga Y."/>
            <person name="Zwiers L.-H."/>
            <person name="Turgeon B.G."/>
            <person name="Goodwin S.B."/>
            <person name="Spatafora J.W."/>
            <person name="Crous P.W."/>
            <person name="Grigoriev I.V."/>
        </authorList>
    </citation>
    <scope>NUCLEOTIDE SEQUENCE</scope>
    <source>
        <strain evidence="2">CBS 342.82</strain>
    </source>
</reference>
<accession>A0A6J3LRP5</accession>
<dbReference type="AlphaFoldDB" id="A0A6J3LRP5"/>
<reference evidence="2" key="2">
    <citation type="submission" date="2020-04" db="EMBL/GenBank/DDBJ databases">
        <authorList>
            <consortium name="NCBI Genome Project"/>
        </authorList>
    </citation>
    <scope>NUCLEOTIDE SEQUENCE</scope>
    <source>
        <strain evidence="2">CBS 342.82</strain>
    </source>
</reference>
<keyword evidence="1" id="KW-1185">Reference proteome</keyword>
<dbReference type="Proteomes" id="UP000504637">
    <property type="component" value="Unplaced"/>
</dbReference>
<protein>
    <submittedName>
        <fullName evidence="2">Uncharacterized protein</fullName>
    </submittedName>
</protein>
<dbReference type="InterPro" id="IPR052374">
    <property type="entry name" value="SERAC1"/>
</dbReference>
<dbReference type="RefSeq" id="XP_033455324.1">
    <property type="nucleotide sequence ID" value="XM_033599028.1"/>
</dbReference>
<dbReference type="OrthoDB" id="1658288at2759"/>
<reference evidence="2" key="3">
    <citation type="submission" date="2025-08" db="UniProtKB">
        <authorList>
            <consortium name="RefSeq"/>
        </authorList>
    </citation>
    <scope>IDENTIFICATION</scope>
    <source>
        <strain evidence="2">CBS 342.82</strain>
    </source>
</reference>
<gene>
    <name evidence="2" type="ORF">K489DRAFT_128685</name>
</gene>
<sequence length="191" mass="21730">MAKTLMWRMQGIKAGATKEAVLGYFEESERDRVQVKTLCPSVDNPHRTLTATFKYRHEPTSLDHIPGLLDRVRHRLSIDRDFFGFTPLHSPAAVTHDVDIIAVTGLAGHAIGSWSLQDGQMWLRDFLPHATQTARIMTYGYATKLQGPDLSIATMRDLAEAFRSKLLHMRKRTAQGDQRRVLLFTCRLSKR</sequence>
<evidence type="ECO:0000313" key="1">
    <source>
        <dbReference type="Proteomes" id="UP000504637"/>
    </source>
</evidence>
<evidence type="ECO:0000313" key="2">
    <source>
        <dbReference type="RefSeq" id="XP_033455324.1"/>
    </source>
</evidence>
<dbReference type="PANTHER" id="PTHR48182">
    <property type="entry name" value="PROTEIN SERAC1"/>
    <property type="match status" value="1"/>
</dbReference>
<proteinExistence type="predicted"/>
<dbReference type="PANTHER" id="PTHR48182:SF3">
    <property type="entry name" value="DUF676 DOMAIN-CONTAINING PROTEIN"/>
    <property type="match status" value="1"/>
</dbReference>